<dbReference type="AlphaFoldDB" id="A0A9X1ML12"/>
<dbReference type="EMBL" id="JAJKFT010000010">
    <property type="protein sequence ID" value="MCC9629123.1"/>
    <property type="molecule type" value="Genomic_DNA"/>
</dbReference>
<evidence type="ECO:0000256" key="1">
    <source>
        <dbReference type="SAM" id="Phobius"/>
    </source>
</evidence>
<evidence type="ECO:0000313" key="2">
    <source>
        <dbReference type="EMBL" id="MCC9629123.1"/>
    </source>
</evidence>
<gene>
    <name evidence="2" type="ORF">LOC68_12010</name>
</gene>
<keyword evidence="1" id="KW-1133">Transmembrane helix</keyword>
<dbReference type="Proteomes" id="UP001139103">
    <property type="component" value="Unassembled WGS sequence"/>
</dbReference>
<keyword evidence="1" id="KW-0472">Membrane</keyword>
<proteinExistence type="predicted"/>
<name>A0A9X1ML12_9BACT</name>
<organism evidence="2 3">
    <name type="scientific">Blastopirellula sediminis</name>
    <dbReference type="NCBI Taxonomy" id="2894196"/>
    <lineage>
        <taxon>Bacteria</taxon>
        <taxon>Pseudomonadati</taxon>
        <taxon>Planctomycetota</taxon>
        <taxon>Planctomycetia</taxon>
        <taxon>Pirellulales</taxon>
        <taxon>Pirellulaceae</taxon>
        <taxon>Blastopirellula</taxon>
    </lineage>
</organism>
<protein>
    <submittedName>
        <fullName evidence="2">Uncharacterized protein</fullName>
    </submittedName>
</protein>
<comment type="caution">
    <text evidence="2">The sequence shown here is derived from an EMBL/GenBank/DDBJ whole genome shotgun (WGS) entry which is preliminary data.</text>
</comment>
<accession>A0A9X1ML12</accession>
<sequence length="270" mass="30580">MEIWINVMAVVVGMLPIFTTLATWILCSLIVQDAQGQTLVAASAAEQLSWEYLQFELASRPAVFRVHPLVIPGDVVSIWRVMRGVLSQRPWEVQHFRVKMSESDLCCSSGERARIAAKRPAERKKSICPLTVMMCQEDVGLPDFYLTPFGGMHYFIEEAVPGAQIATPHGDWSYVLLAPDPQLLGELFSGPVKEFFRSQELWNVQCIRGRLTAWRLNRSEFVNNIAMEFPNAQPNSTQDMVGTVRAADSILSLLLTRWRELQQNHCDERS</sequence>
<feature type="transmembrane region" description="Helical" evidence="1">
    <location>
        <begin position="7"/>
        <end position="31"/>
    </location>
</feature>
<reference evidence="2" key="1">
    <citation type="submission" date="2021-11" db="EMBL/GenBank/DDBJ databases">
        <title>Genome sequence.</title>
        <authorList>
            <person name="Sun Q."/>
        </authorList>
    </citation>
    <scope>NUCLEOTIDE SEQUENCE</scope>
    <source>
        <strain evidence="2">JC732</strain>
    </source>
</reference>
<keyword evidence="3" id="KW-1185">Reference proteome</keyword>
<dbReference type="RefSeq" id="WP_230218822.1">
    <property type="nucleotide sequence ID" value="NZ_JAJKFT010000010.1"/>
</dbReference>
<evidence type="ECO:0000313" key="3">
    <source>
        <dbReference type="Proteomes" id="UP001139103"/>
    </source>
</evidence>
<keyword evidence="1" id="KW-0812">Transmembrane</keyword>